<dbReference type="NCBIfam" id="NF005155">
    <property type="entry name" value="PRK06635.1-4"/>
    <property type="match status" value="1"/>
</dbReference>
<dbReference type="EMBL" id="BAAAQT010000007">
    <property type="protein sequence ID" value="GAA2175233.1"/>
    <property type="molecule type" value="Genomic_DNA"/>
</dbReference>
<evidence type="ECO:0000256" key="14">
    <source>
        <dbReference type="ARBA" id="ARBA00023154"/>
    </source>
</evidence>
<comment type="function">
    <text evidence="1">Catalyzes the phosphorylation of the beta-carboxyl group of aspartic acid with ATP to yield 4-phospho-L-aspartate, which is involved in the branched biosynthetic pathway leading to the biosynthesis of amino acids lysine, threonine, isoleucine and methionine.</text>
</comment>
<dbReference type="PROSITE" id="PS00324">
    <property type="entry name" value="ASPARTOKINASE"/>
    <property type="match status" value="1"/>
</dbReference>
<dbReference type="Gene3D" id="3.40.1160.10">
    <property type="entry name" value="Acetylglutamate kinase-like"/>
    <property type="match status" value="1"/>
</dbReference>
<evidence type="ECO:0000256" key="5">
    <source>
        <dbReference type="ARBA" id="ARBA00010122"/>
    </source>
</evidence>
<organism evidence="19 20">
    <name type="scientific">Agrococcus versicolor</name>
    <dbReference type="NCBI Taxonomy" id="501482"/>
    <lineage>
        <taxon>Bacteria</taxon>
        <taxon>Bacillati</taxon>
        <taxon>Actinomycetota</taxon>
        <taxon>Actinomycetes</taxon>
        <taxon>Micrococcales</taxon>
        <taxon>Microbacteriaceae</taxon>
        <taxon>Agrococcus</taxon>
    </lineage>
</organism>
<evidence type="ECO:0000256" key="11">
    <source>
        <dbReference type="ARBA" id="ARBA00022777"/>
    </source>
</evidence>
<comment type="catalytic activity">
    <reaction evidence="15 16">
        <text>L-aspartate + ATP = 4-phospho-L-aspartate + ADP</text>
        <dbReference type="Rhea" id="RHEA:23776"/>
        <dbReference type="ChEBI" id="CHEBI:29991"/>
        <dbReference type="ChEBI" id="CHEBI:30616"/>
        <dbReference type="ChEBI" id="CHEBI:57535"/>
        <dbReference type="ChEBI" id="CHEBI:456216"/>
        <dbReference type="EC" id="2.7.2.4"/>
    </reaction>
</comment>
<dbReference type="InterPro" id="IPR045865">
    <property type="entry name" value="ACT-like_dom_sf"/>
</dbReference>
<evidence type="ECO:0000256" key="8">
    <source>
        <dbReference type="ARBA" id="ARBA00022605"/>
    </source>
</evidence>
<dbReference type="InterPro" id="IPR054352">
    <property type="entry name" value="ACT_Aspartokinase"/>
</dbReference>
<accession>A0ABP5MPQ5</accession>
<evidence type="ECO:0000256" key="15">
    <source>
        <dbReference type="ARBA" id="ARBA00047872"/>
    </source>
</evidence>
<evidence type="ECO:0000256" key="2">
    <source>
        <dbReference type="ARBA" id="ARBA00004766"/>
    </source>
</evidence>
<dbReference type="SUPFAM" id="SSF53633">
    <property type="entry name" value="Carbamate kinase-like"/>
    <property type="match status" value="1"/>
</dbReference>
<dbReference type="InterPro" id="IPR018042">
    <property type="entry name" value="Aspartate_kinase_CS"/>
</dbReference>
<comment type="pathway">
    <text evidence="3 17">Amino-acid biosynthesis; L-methionine biosynthesis via de novo pathway; L-homoserine from L-aspartate: step 1/3.</text>
</comment>
<dbReference type="CDD" id="cd04923">
    <property type="entry name" value="ACT_AK-LysC-DapG-like_2"/>
    <property type="match status" value="1"/>
</dbReference>
<keyword evidence="12" id="KW-0067">ATP-binding</keyword>
<evidence type="ECO:0000256" key="17">
    <source>
        <dbReference type="RuleBase" id="RU004249"/>
    </source>
</evidence>
<dbReference type="Gene3D" id="3.30.70.260">
    <property type="match status" value="2"/>
</dbReference>
<dbReference type="InterPro" id="IPR036393">
    <property type="entry name" value="AceGlu_kinase-like_sf"/>
</dbReference>
<dbReference type="CDD" id="cd04261">
    <property type="entry name" value="AAK_AKii-LysC-BS"/>
    <property type="match status" value="1"/>
</dbReference>
<comment type="caution">
    <text evidence="19">The sequence shown here is derived from an EMBL/GenBank/DDBJ whole genome shotgun (WGS) entry which is preliminary data.</text>
</comment>
<feature type="domain" description="ACT" evidence="18">
    <location>
        <begin position="269"/>
        <end position="354"/>
    </location>
</feature>
<evidence type="ECO:0000313" key="20">
    <source>
        <dbReference type="Proteomes" id="UP001501599"/>
    </source>
</evidence>
<evidence type="ECO:0000256" key="3">
    <source>
        <dbReference type="ARBA" id="ARBA00004986"/>
    </source>
</evidence>
<evidence type="ECO:0000256" key="16">
    <source>
        <dbReference type="RuleBase" id="RU003448"/>
    </source>
</evidence>
<keyword evidence="14" id="KW-0457">Lysine biosynthesis</keyword>
<dbReference type="InterPro" id="IPR041740">
    <property type="entry name" value="AKii-LysC-BS"/>
</dbReference>
<dbReference type="PANTHER" id="PTHR21499:SF3">
    <property type="entry name" value="ASPARTOKINASE"/>
    <property type="match status" value="1"/>
</dbReference>
<dbReference type="CDD" id="cd04913">
    <property type="entry name" value="ACT_AKii-LysC-BS-like_1"/>
    <property type="match status" value="1"/>
</dbReference>
<keyword evidence="20" id="KW-1185">Reference proteome</keyword>
<dbReference type="PROSITE" id="PS51671">
    <property type="entry name" value="ACT"/>
    <property type="match status" value="1"/>
</dbReference>
<evidence type="ECO:0000256" key="10">
    <source>
        <dbReference type="ARBA" id="ARBA00022741"/>
    </source>
</evidence>
<comment type="pathway">
    <text evidence="2 17">Amino-acid biosynthesis; L-lysine biosynthesis via DAP pathway; (S)-tetrahydrodipicolinate from L-aspartate: step 1/4.</text>
</comment>
<dbReference type="InterPro" id="IPR002912">
    <property type="entry name" value="ACT_dom"/>
</dbReference>
<keyword evidence="11 16" id="KW-0418">Kinase</keyword>
<dbReference type="EC" id="2.7.2.4" evidence="6 16"/>
<dbReference type="InterPro" id="IPR001341">
    <property type="entry name" value="Asp_kinase"/>
</dbReference>
<keyword evidence="8 17" id="KW-0028">Amino-acid biosynthesis</keyword>
<dbReference type="Proteomes" id="UP001501599">
    <property type="component" value="Unassembled WGS sequence"/>
</dbReference>
<dbReference type="Pfam" id="PF22468">
    <property type="entry name" value="ACT_9"/>
    <property type="match status" value="2"/>
</dbReference>
<evidence type="ECO:0000256" key="12">
    <source>
        <dbReference type="ARBA" id="ARBA00022840"/>
    </source>
</evidence>
<evidence type="ECO:0000256" key="4">
    <source>
        <dbReference type="ARBA" id="ARBA00005139"/>
    </source>
</evidence>
<dbReference type="InterPro" id="IPR005260">
    <property type="entry name" value="Asp_kin_monofn"/>
</dbReference>
<dbReference type="SUPFAM" id="SSF55021">
    <property type="entry name" value="ACT-like"/>
    <property type="match status" value="2"/>
</dbReference>
<gene>
    <name evidence="19" type="ORF">GCM10009846_24360</name>
</gene>
<evidence type="ECO:0000259" key="18">
    <source>
        <dbReference type="PROSITE" id="PS51671"/>
    </source>
</evidence>
<dbReference type="NCBIfam" id="NF005154">
    <property type="entry name" value="PRK06635.1-2"/>
    <property type="match status" value="1"/>
</dbReference>
<comment type="similarity">
    <text evidence="5 16">Belongs to the aspartokinase family.</text>
</comment>
<evidence type="ECO:0000256" key="6">
    <source>
        <dbReference type="ARBA" id="ARBA00013059"/>
    </source>
</evidence>
<name>A0ABP5MPQ5_9MICO</name>
<keyword evidence="9 16" id="KW-0808">Transferase</keyword>
<protein>
    <recommendedName>
        <fullName evidence="7 16">Aspartokinase</fullName>
        <ecNumber evidence="6 16">2.7.2.4</ecNumber>
    </recommendedName>
</protein>
<dbReference type="PIRSF" id="PIRSF000726">
    <property type="entry name" value="Asp_kin"/>
    <property type="match status" value="1"/>
</dbReference>
<dbReference type="PANTHER" id="PTHR21499">
    <property type="entry name" value="ASPARTATE KINASE"/>
    <property type="match status" value="1"/>
</dbReference>
<dbReference type="Pfam" id="PF00696">
    <property type="entry name" value="AA_kinase"/>
    <property type="match status" value="1"/>
</dbReference>
<keyword evidence="10" id="KW-0547">Nucleotide-binding</keyword>
<evidence type="ECO:0000313" key="19">
    <source>
        <dbReference type="EMBL" id="GAA2175233.1"/>
    </source>
</evidence>
<evidence type="ECO:0000256" key="1">
    <source>
        <dbReference type="ARBA" id="ARBA00002843"/>
    </source>
</evidence>
<proteinExistence type="inferred from homology"/>
<dbReference type="GO" id="GO:0016301">
    <property type="term" value="F:kinase activity"/>
    <property type="evidence" value="ECO:0007669"/>
    <property type="project" value="UniProtKB-KW"/>
</dbReference>
<evidence type="ECO:0000256" key="9">
    <source>
        <dbReference type="ARBA" id="ARBA00022679"/>
    </source>
</evidence>
<keyword evidence="13" id="KW-0220">Diaminopimelate biosynthesis</keyword>
<evidence type="ECO:0000256" key="7">
    <source>
        <dbReference type="ARBA" id="ARBA00016273"/>
    </source>
</evidence>
<evidence type="ECO:0000256" key="13">
    <source>
        <dbReference type="ARBA" id="ARBA00022915"/>
    </source>
</evidence>
<dbReference type="InterPro" id="IPR001048">
    <property type="entry name" value="Asp/Glu/Uridylate_kinase"/>
</dbReference>
<comment type="pathway">
    <text evidence="4 17">Amino-acid biosynthesis; L-threonine biosynthesis; L-threonine from L-aspartate: step 1/5.</text>
</comment>
<dbReference type="RefSeq" id="WP_344344020.1">
    <property type="nucleotide sequence ID" value="NZ_BAAAQT010000007.1"/>
</dbReference>
<dbReference type="NCBIfam" id="TIGR00657">
    <property type="entry name" value="asp_kinases"/>
    <property type="match status" value="1"/>
</dbReference>
<sequence>MSLIVQKYGGSSVADAESIKRVAKRIVETRRRGADVVVVVSAMGDTTDELLDLAHEVVPGLPAHGRELDMLLTAGERISMALLAMAITSMGGEALSLTGSQAGMLTDATHGSARIVSVTPGRVRAALDEGRIVIVQGFAGFNKVTGDITTLGRGGSDTSAVALAAALGADVCEIYTDVDGVFTTDPRIVPRARKVDRITSEEMLELASAGAKVLHIRSVEYARRHGVTLHVRSSFTNQEGTIVYDPEKEGTMEEAQIVGVASDLGEAKITIVGVPDVPGTAARIFTIVAEAEANVDMIVQNVSAAATGRTDITFTLPKEDAARALAALEAAREEVGFEQVLHDDQIGKLALVGAGMRTNVGVSAKLFRALSDAGINLELISTSEIRISVVTSAAQLHDAVRVVHSAFGLDADTDAVVHAGTGR</sequence>
<dbReference type="NCBIfam" id="NF005153">
    <property type="entry name" value="PRK06635.1-1"/>
    <property type="match status" value="1"/>
</dbReference>
<reference evidence="20" key="1">
    <citation type="journal article" date="2019" name="Int. J. Syst. Evol. Microbiol.">
        <title>The Global Catalogue of Microorganisms (GCM) 10K type strain sequencing project: providing services to taxonomists for standard genome sequencing and annotation.</title>
        <authorList>
            <consortium name="The Broad Institute Genomics Platform"/>
            <consortium name="The Broad Institute Genome Sequencing Center for Infectious Disease"/>
            <person name="Wu L."/>
            <person name="Ma J."/>
        </authorList>
    </citation>
    <scope>NUCLEOTIDE SEQUENCE [LARGE SCALE GENOMIC DNA]</scope>
    <source>
        <strain evidence="20">JCM 16026</strain>
    </source>
</reference>